<dbReference type="EMBL" id="WPOM01000046">
    <property type="protein sequence ID" value="MVN34268.1"/>
    <property type="molecule type" value="Genomic_DNA"/>
</dbReference>
<protein>
    <submittedName>
        <fullName evidence="14">ABC transporter ATP-binding protein</fullName>
    </submittedName>
    <submittedName>
        <fullName evidence="13">ATP-binding cassette domain-containing protein</fullName>
    </submittedName>
</protein>
<dbReference type="GO" id="GO:0016887">
    <property type="term" value="F:ATP hydrolysis activity"/>
    <property type="evidence" value="ECO:0007669"/>
    <property type="project" value="InterPro"/>
</dbReference>
<dbReference type="GeneID" id="69510223"/>
<name>A0A369MWB6_EGGLN</name>
<dbReference type="PROSITE" id="PS50929">
    <property type="entry name" value="ABC_TM1F"/>
    <property type="match status" value="1"/>
</dbReference>
<dbReference type="Pfam" id="PF00005">
    <property type="entry name" value="ABC_tran"/>
    <property type="match status" value="1"/>
</dbReference>
<evidence type="ECO:0000313" key="16">
    <source>
        <dbReference type="Proteomes" id="UP000253857"/>
    </source>
</evidence>
<comment type="caution">
    <text evidence="14">The sequence shown here is derived from an EMBL/GenBank/DDBJ whole genome shotgun (WGS) entry which is preliminary data.</text>
</comment>
<dbReference type="PROSITE" id="PS50893">
    <property type="entry name" value="ABC_TRANSPORTER_2"/>
    <property type="match status" value="1"/>
</dbReference>
<dbReference type="InterPro" id="IPR003593">
    <property type="entry name" value="AAA+_ATPase"/>
</dbReference>
<dbReference type="RefSeq" id="WP_015761086.1">
    <property type="nucleotide sequence ID" value="NZ_AP025575.1"/>
</dbReference>
<evidence type="ECO:0000259" key="12">
    <source>
        <dbReference type="PROSITE" id="PS50929"/>
    </source>
</evidence>
<keyword evidence="6 14" id="KW-0067">ATP-binding</keyword>
<evidence type="ECO:0000313" key="14">
    <source>
        <dbReference type="EMBL" id="RDB81740.1"/>
    </source>
</evidence>
<evidence type="ECO:0000256" key="4">
    <source>
        <dbReference type="ARBA" id="ARBA00022692"/>
    </source>
</evidence>
<feature type="transmembrane region" description="Helical" evidence="10">
    <location>
        <begin position="46"/>
        <end position="66"/>
    </location>
</feature>
<dbReference type="EMBL" id="PPTY01000041">
    <property type="protein sequence ID" value="RDB81740.1"/>
    <property type="molecule type" value="Genomic_DNA"/>
</dbReference>
<evidence type="ECO:0000313" key="18">
    <source>
        <dbReference type="Proteomes" id="UP000436429"/>
    </source>
</evidence>
<dbReference type="GO" id="GO:0005886">
    <property type="term" value="C:plasma membrane"/>
    <property type="evidence" value="ECO:0007669"/>
    <property type="project" value="UniProtKB-SubCell"/>
</dbReference>
<dbReference type="SUPFAM" id="SSF52540">
    <property type="entry name" value="P-loop containing nucleoside triphosphate hydrolases"/>
    <property type="match status" value="1"/>
</dbReference>
<keyword evidence="4 10" id="KW-0812">Transmembrane</keyword>
<dbReference type="AlphaFoldDB" id="A0A369MWB6"/>
<comment type="similarity">
    <text evidence="9">Belongs to the ABC transporter superfamily. Siderophore-Fe(3+) uptake transporter (SIUT) (TC 3.A.1.21) family.</text>
</comment>
<evidence type="ECO:0000256" key="6">
    <source>
        <dbReference type="ARBA" id="ARBA00022840"/>
    </source>
</evidence>
<dbReference type="Proteomes" id="UP000253915">
    <property type="component" value="Unassembled WGS sequence"/>
</dbReference>
<dbReference type="InterPro" id="IPR011527">
    <property type="entry name" value="ABC1_TM_dom"/>
</dbReference>
<keyword evidence="7 10" id="KW-1133">Transmembrane helix</keyword>
<reference evidence="13 18" key="2">
    <citation type="submission" date="2019-11" db="EMBL/GenBank/DDBJ databases">
        <title>Whole genome shotgun sequencing (WGS) data from Adlercreutzia equolifaciens ResAG-91, Eggerthella lenta MRI-F36, MRI-F37, MRI-F40, ResAG-49, ResAG-88, ResAG-121, ResAG-145, and Gordonibacter sp. ResAG-5, ResAG-26, ResAG-43, ResAG-50, ResAG-59.</title>
        <authorList>
            <person name="Stoll D.A."/>
            <person name="Danylec N."/>
            <person name="Franz C.M.A.P."/>
            <person name="Huch M."/>
        </authorList>
    </citation>
    <scope>NUCLEOTIDE SEQUENCE [LARGE SCALE GENOMIC DNA]</scope>
    <source>
        <strain evidence="13 18">ResAG-88</strain>
    </source>
</reference>
<evidence type="ECO:0000313" key="13">
    <source>
        <dbReference type="EMBL" id="MVN34268.1"/>
    </source>
</evidence>
<evidence type="ECO:0000256" key="8">
    <source>
        <dbReference type="ARBA" id="ARBA00023136"/>
    </source>
</evidence>
<evidence type="ECO:0000256" key="1">
    <source>
        <dbReference type="ARBA" id="ARBA00004429"/>
    </source>
</evidence>
<feature type="transmembrane region" description="Helical" evidence="10">
    <location>
        <begin position="81"/>
        <end position="101"/>
    </location>
</feature>
<feature type="domain" description="ABC transporter" evidence="11">
    <location>
        <begin position="367"/>
        <end position="600"/>
    </location>
</feature>
<evidence type="ECO:0000256" key="5">
    <source>
        <dbReference type="ARBA" id="ARBA00022741"/>
    </source>
</evidence>
<feature type="domain" description="ABC transmembrane type-1" evidence="12">
    <location>
        <begin position="47"/>
        <end position="330"/>
    </location>
</feature>
<evidence type="ECO:0000256" key="9">
    <source>
        <dbReference type="ARBA" id="ARBA00023455"/>
    </source>
</evidence>
<dbReference type="PANTHER" id="PTHR24221:SF654">
    <property type="entry name" value="ATP-BINDING CASSETTE SUB-FAMILY B MEMBER 6"/>
    <property type="match status" value="1"/>
</dbReference>
<dbReference type="Pfam" id="PF00664">
    <property type="entry name" value="ABC_membrane"/>
    <property type="match status" value="1"/>
</dbReference>
<evidence type="ECO:0000256" key="10">
    <source>
        <dbReference type="SAM" id="Phobius"/>
    </source>
</evidence>
<proteinExistence type="inferred from homology"/>
<feature type="transmembrane region" description="Helical" evidence="10">
    <location>
        <begin position="187"/>
        <end position="205"/>
    </location>
</feature>
<feature type="transmembrane region" description="Helical" evidence="10">
    <location>
        <begin position="274"/>
        <end position="295"/>
    </location>
</feature>
<dbReference type="InterPro" id="IPR027417">
    <property type="entry name" value="P-loop_NTPase"/>
</dbReference>
<dbReference type="CDD" id="cd07346">
    <property type="entry name" value="ABC_6TM_exporters"/>
    <property type="match status" value="1"/>
</dbReference>
<dbReference type="PROSITE" id="PS00211">
    <property type="entry name" value="ABC_TRANSPORTER_1"/>
    <property type="match status" value="1"/>
</dbReference>
<dbReference type="SUPFAM" id="SSF90123">
    <property type="entry name" value="ABC transporter transmembrane region"/>
    <property type="match status" value="1"/>
</dbReference>
<dbReference type="InterPro" id="IPR036640">
    <property type="entry name" value="ABC1_TM_sf"/>
</dbReference>
<accession>A0A369MWB6</accession>
<keyword evidence="8 10" id="KW-0472">Membrane</keyword>
<keyword evidence="3" id="KW-1003">Cell membrane</keyword>
<dbReference type="GO" id="GO:0005524">
    <property type="term" value="F:ATP binding"/>
    <property type="evidence" value="ECO:0007669"/>
    <property type="project" value="UniProtKB-KW"/>
</dbReference>
<evidence type="ECO:0000259" key="11">
    <source>
        <dbReference type="PROSITE" id="PS50893"/>
    </source>
</evidence>
<reference evidence="16 17" key="1">
    <citation type="journal article" date="2018" name="Elife">
        <title>Discovery and characterization of a prevalent human gut bacterial enzyme sufficient for the inactivation of a family of plant toxins.</title>
        <authorList>
            <person name="Koppel N."/>
            <person name="Bisanz J.E."/>
            <person name="Pandelia M.E."/>
            <person name="Turnbaugh P.J."/>
            <person name="Balskus E.P."/>
        </authorList>
    </citation>
    <scope>NUCLEOTIDE SEQUENCE [LARGE SCALE GENOMIC DNA]</scope>
    <source>
        <strain evidence="15 17">16A</strain>
        <strain evidence="14 16">FAA1-1-60AUCSF</strain>
    </source>
</reference>
<dbReference type="Gene3D" id="3.40.50.300">
    <property type="entry name" value="P-loop containing nucleotide triphosphate hydrolases"/>
    <property type="match status" value="1"/>
</dbReference>
<dbReference type="Gene3D" id="1.20.1560.10">
    <property type="entry name" value="ABC transporter type 1, transmembrane domain"/>
    <property type="match status" value="1"/>
</dbReference>
<dbReference type="EMBL" id="PPUQ01000014">
    <property type="protein sequence ID" value="RDC37103.1"/>
    <property type="molecule type" value="Genomic_DNA"/>
</dbReference>
<keyword evidence="2" id="KW-0813">Transport</keyword>
<gene>
    <name evidence="15" type="ORF">C1853_10535</name>
    <name evidence="14" type="ORF">C1871_14250</name>
    <name evidence="13" type="ORF">GO726_14020</name>
</gene>
<keyword evidence="5" id="KW-0547">Nucleotide-binding</keyword>
<dbReference type="InterPro" id="IPR003439">
    <property type="entry name" value="ABC_transporter-like_ATP-bd"/>
</dbReference>
<dbReference type="InterPro" id="IPR039421">
    <property type="entry name" value="Type_1_exporter"/>
</dbReference>
<dbReference type="Proteomes" id="UP000436429">
    <property type="component" value="Unassembled WGS sequence"/>
</dbReference>
<evidence type="ECO:0000313" key="17">
    <source>
        <dbReference type="Proteomes" id="UP000253915"/>
    </source>
</evidence>
<evidence type="ECO:0000256" key="3">
    <source>
        <dbReference type="ARBA" id="ARBA00022475"/>
    </source>
</evidence>
<dbReference type="InterPro" id="IPR017871">
    <property type="entry name" value="ABC_transporter-like_CS"/>
</dbReference>
<comment type="subcellular location">
    <subcellularLocation>
        <location evidence="1">Cell inner membrane</location>
        <topology evidence="1">Multi-pass membrane protein</topology>
    </subcellularLocation>
</comment>
<evidence type="ECO:0000256" key="7">
    <source>
        <dbReference type="ARBA" id="ARBA00022989"/>
    </source>
</evidence>
<dbReference type="OMA" id="GCHEFIE"/>
<feature type="transmembrane region" description="Helical" evidence="10">
    <location>
        <begin position="301"/>
        <end position="321"/>
    </location>
</feature>
<dbReference type="PANTHER" id="PTHR24221">
    <property type="entry name" value="ATP-BINDING CASSETTE SUB-FAMILY B"/>
    <property type="match status" value="1"/>
</dbReference>
<dbReference type="FunFam" id="3.40.50.300:FF:000221">
    <property type="entry name" value="Multidrug ABC transporter ATP-binding protein"/>
    <property type="match status" value="1"/>
</dbReference>
<organism evidence="14 16">
    <name type="scientific">Eggerthella lenta</name>
    <name type="common">Eubacterium lentum</name>
    <dbReference type="NCBI Taxonomy" id="84112"/>
    <lineage>
        <taxon>Bacteria</taxon>
        <taxon>Bacillati</taxon>
        <taxon>Actinomycetota</taxon>
        <taxon>Coriobacteriia</taxon>
        <taxon>Eggerthellales</taxon>
        <taxon>Eggerthellaceae</taxon>
        <taxon>Eggerthella</taxon>
    </lineage>
</organism>
<sequence length="608" mass="64920">MDAGNAVVADDACVGAPERGPASAEKREPNPVALLLAWSEENRGRYALSVLLAVIGVAGSIVPYVAAGQMIVGVLGGVRDFGFYLMWCGVAAAGYAGYIVCHHASTAVSHKATFSTISKVRRRIADKLTRVPLGYVLDTPSGKLKNIMVEKVDSIETTLAHVVPEMTSNLLVPVAVVAFMFALDWRMALVALVTLPIGFVAYMGMMKDYDRWYAKTVQAGEDMSTTAVEYVNGIEVIKAFGRSASSYEKFSETVGRYARSFIDWMHHVQIFQDLGLAIWPATLVTVLPVGCLFILQGTLEPATLVMVAVLSLSIFPPLYAAMSFIDSLAQIGTVVEQITAILDEPEQRRASASVGAEALAQPRGTRIELEGVRFSYGREEVVHGVDLAIEPGQVTALVGPSGSGKSTLARLIAGFWDADAGTVRLGGVPVGELSAEQLAGCISYVEQDNYLFDDTVMENIRMGRPGASDEEVVAVAKASGCHEFIEALEHGYRTVVGGAGGHLSGGERQRIAIARAMLKDAPVVMLDEATAYTDPENEAIIEQAVGKLVAGKTLVVIAHRLSTIVDADKIVVVRDGRIEAQGTHDELMAGCPLYAGMYRAHIDAKDAA</sequence>
<dbReference type="SMART" id="SM00382">
    <property type="entry name" value="AAA"/>
    <property type="match status" value="1"/>
</dbReference>
<evidence type="ECO:0000313" key="15">
    <source>
        <dbReference type="EMBL" id="RDC37103.1"/>
    </source>
</evidence>
<dbReference type="GO" id="GO:0140359">
    <property type="term" value="F:ABC-type transporter activity"/>
    <property type="evidence" value="ECO:0007669"/>
    <property type="project" value="InterPro"/>
</dbReference>
<evidence type="ECO:0000256" key="2">
    <source>
        <dbReference type="ARBA" id="ARBA00022448"/>
    </source>
</evidence>
<dbReference type="Proteomes" id="UP000253857">
    <property type="component" value="Unassembled WGS sequence"/>
</dbReference>